<dbReference type="GO" id="GO:0003677">
    <property type="term" value="F:DNA binding"/>
    <property type="evidence" value="ECO:0007669"/>
    <property type="project" value="InterPro"/>
</dbReference>
<dbReference type="InterPro" id="IPR010982">
    <property type="entry name" value="Lambda_DNA-bd_dom_sf"/>
</dbReference>
<accession>A0AAJ6BNI3</accession>
<sequence length="361" mass="40169">MPFNSARLSVARQRRQLNLKGFAQLIGRAQHTTSRWEKGLTVPSDEDVAAFADALGFPIGFFFGDDVEIPDASLVSFRSQTSMSAATRDAALSAGALGFLLSDWVEQRFSLPEVSVPDLHLLEPEDAARTLRADWGLGEQPISNMIHLLESHGVRVFSLAENSVRVNAFSLWRDDLPFVFLNTLKSAESSRFDAAHELGHLVLHQDGNTTGREAEDQANQFASAFLMPRADILAQFNAAYSLDQLIRMKLRWKVSLAALNYRLYKVGITTEWRNRDLCIQIAREGYHKKEPAGIDRERSMVWEKLLKLLWAEKQTFQVIAEDLDLPNDEVSALIYGVVTNGLTEPPTIGGGLSLVRASQGA</sequence>
<dbReference type="InterPro" id="IPR001387">
    <property type="entry name" value="Cro/C1-type_HTH"/>
</dbReference>
<dbReference type="InterPro" id="IPR010359">
    <property type="entry name" value="IrrE_HExxH"/>
</dbReference>
<evidence type="ECO:0000256" key="1">
    <source>
        <dbReference type="ARBA" id="ARBA00007227"/>
    </source>
</evidence>
<gene>
    <name evidence="3" type="ORF">P0Y56_03885</name>
</gene>
<name>A0AAJ6BNI3_9SPHN</name>
<evidence type="ECO:0000313" key="3">
    <source>
        <dbReference type="EMBL" id="WEK47439.1"/>
    </source>
</evidence>
<dbReference type="AlphaFoldDB" id="A0AAJ6BNI3"/>
<comment type="similarity">
    <text evidence="1">Belongs to the short-chain fatty acyl-CoA assimilation regulator (ScfR) family.</text>
</comment>
<dbReference type="KEGG" id="acob:P0Y56_03885"/>
<dbReference type="Pfam" id="PF13560">
    <property type="entry name" value="HTH_31"/>
    <property type="match status" value="1"/>
</dbReference>
<feature type="domain" description="HTH cro/C1-type" evidence="2">
    <location>
        <begin position="8"/>
        <end position="62"/>
    </location>
</feature>
<reference evidence="3" key="1">
    <citation type="submission" date="2023-03" db="EMBL/GenBank/DDBJ databases">
        <title>Andean soil-derived lignocellulolytic bacterial consortium as a source of novel taxa and putative plastic-active enzymes.</title>
        <authorList>
            <person name="Diaz-Garcia L."/>
            <person name="Chuvochina M."/>
            <person name="Feuerriegel G."/>
            <person name="Bunk B."/>
            <person name="Sproer C."/>
            <person name="Streit W.R."/>
            <person name="Rodriguez L.M."/>
            <person name="Overmann J."/>
            <person name="Jimenez D.J."/>
        </authorList>
    </citation>
    <scope>NUCLEOTIDE SEQUENCE</scope>
    <source>
        <strain evidence="3">MAG 26</strain>
    </source>
</reference>
<dbReference type="PANTHER" id="PTHR43236">
    <property type="entry name" value="ANTITOXIN HIGA1"/>
    <property type="match status" value="1"/>
</dbReference>
<dbReference type="Gene3D" id="1.10.260.40">
    <property type="entry name" value="lambda repressor-like DNA-binding domains"/>
    <property type="match status" value="1"/>
</dbReference>
<dbReference type="Gene3D" id="1.10.10.2910">
    <property type="match status" value="1"/>
</dbReference>
<evidence type="ECO:0000313" key="4">
    <source>
        <dbReference type="Proteomes" id="UP001218362"/>
    </source>
</evidence>
<dbReference type="SMART" id="SM00530">
    <property type="entry name" value="HTH_XRE"/>
    <property type="match status" value="1"/>
</dbReference>
<dbReference type="PANTHER" id="PTHR43236:SF1">
    <property type="entry name" value="BLL7220 PROTEIN"/>
    <property type="match status" value="1"/>
</dbReference>
<proteinExistence type="inferred from homology"/>
<dbReference type="EMBL" id="CP119316">
    <property type="protein sequence ID" value="WEK47439.1"/>
    <property type="molecule type" value="Genomic_DNA"/>
</dbReference>
<organism evidence="3 4">
    <name type="scientific">Candidatus Andeanibacterium colombiense</name>
    <dbReference type="NCBI Taxonomy" id="3121345"/>
    <lineage>
        <taxon>Bacteria</taxon>
        <taxon>Pseudomonadati</taxon>
        <taxon>Pseudomonadota</taxon>
        <taxon>Alphaproteobacteria</taxon>
        <taxon>Sphingomonadales</taxon>
        <taxon>Sphingomonadaceae</taxon>
        <taxon>Candidatus Andeanibacterium</taxon>
    </lineage>
</organism>
<dbReference type="InterPro" id="IPR052345">
    <property type="entry name" value="Rad_response_metalloprotease"/>
</dbReference>
<evidence type="ECO:0000259" key="2">
    <source>
        <dbReference type="PROSITE" id="PS50943"/>
    </source>
</evidence>
<dbReference type="Proteomes" id="UP001218362">
    <property type="component" value="Chromosome"/>
</dbReference>
<dbReference type="SUPFAM" id="SSF47413">
    <property type="entry name" value="lambda repressor-like DNA-binding domains"/>
    <property type="match status" value="1"/>
</dbReference>
<dbReference type="Pfam" id="PF06114">
    <property type="entry name" value="Peptidase_M78"/>
    <property type="match status" value="1"/>
</dbReference>
<dbReference type="PROSITE" id="PS50943">
    <property type="entry name" value="HTH_CROC1"/>
    <property type="match status" value="1"/>
</dbReference>
<protein>
    <submittedName>
        <fullName evidence="3">XRE family transcriptional regulator</fullName>
    </submittedName>
</protein>
<dbReference type="CDD" id="cd00093">
    <property type="entry name" value="HTH_XRE"/>
    <property type="match status" value="1"/>
</dbReference>